<organism evidence="3 4">
    <name type="scientific">Erwinia papayae</name>
    <dbReference type="NCBI Taxonomy" id="206499"/>
    <lineage>
        <taxon>Bacteria</taxon>
        <taxon>Pseudomonadati</taxon>
        <taxon>Pseudomonadota</taxon>
        <taxon>Gammaproteobacteria</taxon>
        <taxon>Enterobacterales</taxon>
        <taxon>Erwiniaceae</taxon>
        <taxon>Erwinia</taxon>
    </lineage>
</organism>
<proteinExistence type="predicted"/>
<feature type="compositionally biased region" description="Basic and acidic residues" evidence="1">
    <location>
        <begin position="105"/>
        <end position="115"/>
    </location>
</feature>
<feature type="domain" description="GP-PDE" evidence="2">
    <location>
        <begin position="770"/>
        <end position="893"/>
    </location>
</feature>
<evidence type="ECO:0000313" key="3">
    <source>
        <dbReference type="EMBL" id="MEW5288305.1"/>
    </source>
</evidence>
<dbReference type="EMBL" id="JBFKZN010000002">
    <property type="protein sequence ID" value="MEW5288305.1"/>
    <property type="molecule type" value="Genomic_DNA"/>
</dbReference>
<evidence type="ECO:0000313" key="4">
    <source>
        <dbReference type="Proteomes" id="UP001554567"/>
    </source>
</evidence>
<dbReference type="Gene3D" id="3.20.20.190">
    <property type="entry name" value="Phosphatidylinositol (PI) phosphodiesterase"/>
    <property type="match status" value="1"/>
</dbReference>
<dbReference type="RefSeq" id="WP_367166711.1">
    <property type="nucleotide sequence ID" value="NZ_JBFKZN010000002.1"/>
</dbReference>
<protein>
    <submittedName>
        <fullName evidence="3">Glycerophosphodiester phosphodiesterase family protein</fullName>
    </submittedName>
</protein>
<sequence length="1329" mass="151389">MARISPHQYYRQSVGNNENWKASRQKQKIPFNQHVKNIARQPGLHSGNRNRQNVAQAAISLLTSLTFVHSVPAITPARAKEITLENNNKNALMRYTEYAKYREERDLDRHSERNENNFSQKSGRDSARKTGPHSGRENQSELSPLSNAHDAILLNTEQNNENSINSDLTSAYFNFLPVVNSAPVPKIQKKGGWNDISKSNVINGDDNKKELLKNIGKNLVSSGFLSEDDRNNFEFITGGVSAGEPVIVASLKPSNKSEPGNIEYESFLGNLESNNLNDITCIAEHEVLDARGNPDGRYFLFSTHNSNKKNEIKTGENDQGYSQIVTLGLNPAVGKIITNLKRNEYYSGRHKNRCLNNAESASYAESMARYSNLNERSSPKNSTHQVKPLGLINALPLRERAAFYIRDPLTDIRTEVIFKVHQDAKNNSDANGSLYLKQGGEGDDFHLYRSEGNELKLLNGKVDLNEETLTWKFTDEQKTQTLNVKTIEGHQQIELYGDYYRIHHNGEGNYIASFYNSEGSSVYIPVYFNPLSKAWHISRHGNYPFYNSAQKDILEKISVSMNAKHSYYMQENNNPQYYGKGEIYNAVLRGSDSNYILGRYIEMDGKIIPVRNKHHKGEGVLYEVYDIKKTKKQGYPVEWDGERWLFESQTSRHISDELEKIITPDMYAKNIDEGKLSAPDLQGMRSDHENNKYIKINNNFINIKKENSRYYAMDESLNKVYIRFSDEKFYPEKHNMEAGFKVDRRKINDNCPGWEIQYNELQNIARDNTVVTVRHRGDSDTNIAENSLSAFRLSYKLCRAAIETDVLLTKDNKPVIFHDVRIGKMMEPSYDPDENTGPNAFLKDMSLAELKTKKLLDPRRRVTDDTIITVDEMLDDYLKQGGQSLIYLEVKEPRVILKVAKIITDKASSDSTLLNRVIVKFNMAEFPTYIDWVAGLRNVDASVNIMANPVMSPAAAERINKLPAGDIPIPEGDPLHDNASRAVYWWSSTPGISVPNVEVVLKSTDSGFINKVRRPSPQGYYEQPISLDMANTIPGTPAYMIAIVKKNGKSLGTYVPVADRIMWRDGFVAGVTVPDTKNPKKRNDITESYYNNDSSCCYTLEDRLAENEKEDVRENVAWNRGIGANIITSDDIDSIDTYAADMNYLDKKALPVTHYPKKEMQSTLAWGMNYWPKPDGAKVVFQGWGGASSQFLWGGQVCLWDNKFTRYPWVFQCDASPRSDYRNELLMTVVKSDTYGAVNQIFSHDKKYCLSGKDGDYSYMKYIEDCRAENTETHFWYTPHRHLRNLYKGEDVSYVQFYRSGVYDGLAYGLLQNTKTPGSWAEWKMKQVG</sequence>
<feature type="region of interest" description="Disordered" evidence="1">
    <location>
        <begin position="105"/>
        <end position="145"/>
    </location>
</feature>
<evidence type="ECO:0000259" key="2">
    <source>
        <dbReference type="PROSITE" id="PS51704"/>
    </source>
</evidence>
<accession>A0ABV3MXM8</accession>
<gene>
    <name evidence="3" type="ORF">ABW286_03765</name>
</gene>
<feature type="compositionally biased region" description="Basic and acidic residues" evidence="1">
    <location>
        <begin position="122"/>
        <end position="139"/>
    </location>
</feature>
<keyword evidence="4" id="KW-1185">Reference proteome</keyword>
<comment type="caution">
    <text evidence="3">The sequence shown here is derived from an EMBL/GenBank/DDBJ whole genome shotgun (WGS) entry which is preliminary data.</text>
</comment>
<dbReference type="PANTHER" id="PTHR46320:SF1">
    <property type="entry name" value="GLYCEROPHOSPHODIESTER PHOSPHODIESTERASE 1"/>
    <property type="match status" value="1"/>
</dbReference>
<dbReference type="InterPro" id="IPR030395">
    <property type="entry name" value="GP_PDE_dom"/>
</dbReference>
<reference evidence="3 4" key="1">
    <citation type="submission" date="2024-07" db="EMBL/GenBank/DDBJ databases">
        <authorList>
            <person name="Dulla G.F.J."/>
            <person name="Delorm J.G."/>
        </authorList>
    </citation>
    <scope>NUCLEOTIDE SEQUENCE [LARGE SCALE GENOMIC DNA]</scope>
    <source>
        <strain evidence="3 4">JGD 233</strain>
    </source>
</reference>
<dbReference type="PROSITE" id="PS51704">
    <property type="entry name" value="GP_PDE"/>
    <property type="match status" value="1"/>
</dbReference>
<dbReference type="SUPFAM" id="SSF51695">
    <property type="entry name" value="PLC-like phosphodiesterases"/>
    <property type="match status" value="1"/>
</dbReference>
<dbReference type="InterPro" id="IPR017946">
    <property type="entry name" value="PLC-like_Pdiesterase_TIM-brl"/>
</dbReference>
<evidence type="ECO:0000256" key="1">
    <source>
        <dbReference type="SAM" id="MobiDB-lite"/>
    </source>
</evidence>
<dbReference type="PANTHER" id="PTHR46320">
    <property type="entry name" value="GLYCEROPHOSPHODIESTER PHOSPHODIESTERASE 1"/>
    <property type="match status" value="1"/>
</dbReference>
<dbReference type="Proteomes" id="UP001554567">
    <property type="component" value="Unassembled WGS sequence"/>
</dbReference>
<dbReference type="Pfam" id="PF03009">
    <property type="entry name" value="GDPD"/>
    <property type="match status" value="1"/>
</dbReference>
<name>A0ABV3MXM8_9GAMM</name>